<dbReference type="EMBL" id="JBHSNM010000001">
    <property type="protein sequence ID" value="MFC5568910.1"/>
    <property type="molecule type" value="Genomic_DNA"/>
</dbReference>
<proteinExistence type="predicted"/>
<gene>
    <name evidence="3" type="primary">imuA</name>
    <name evidence="3" type="ORF">ACFPN1_02385</name>
</gene>
<dbReference type="PANTHER" id="PTHR35369:SF3">
    <property type="entry name" value="TRANSLESION DNA SYNTHESIS-ASSOCIATED PROTEIN IMUA"/>
    <property type="match status" value="1"/>
</dbReference>
<dbReference type="NCBIfam" id="NF033429">
    <property type="entry name" value="ImuA_translesion"/>
    <property type="match status" value="1"/>
</dbReference>
<accession>A0ABW0SJX1</accession>
<dbReference type="InterPro" id="IPR050356">
    <property type="entry name" value="SulA_CellDiv_inhibitor"/>
</dbReference>
<feature type="region of interest" description="Disordered" evidence="2">
    <location>
        <begin position="211"/>
        <end position="268"/>
    </location>
</feature>
<dbReference type="InterPro" id="IPR047610">
    <property type="entry name" value="ImuA_translesion"/>
</dbReference>
<keyword evidence="1" id="KW-0227">DNA damage</keyword>
<dbReference type="SUPFAM" id="SSF52540">
    <property type="entry name" value="P-loop containing nucleoside triphosphate hydrolases"/>
    <property type="match status" value="1"/>
</dbReference>
<organism evidence="3 4">
    <name type="scientific">Lysobacter yangpyeongensis</name>
    <dbReference type="NCBI Taxonomy" id="346182"/>
    <lineage>
        <taxon>Bacteria</taxon>
        <taxon>Pseudomonadati</taxon>
        <taxon>Pseudomonadota</taxon>
        <taxon>Gammaproteobacteria</taxon>
        <taxon>Lysobacterales</taxon>
        <taxon>Lysobacteraceae</taxon>
        <taxon>Lysobacter</taxon>
    </lineage>
</organism>
<reference evidence="4" key="1">
    <citation type="journal article" date="2019" name="Int. J. Syst. Evol. Microbiol.">
        <title>The Global Catalogue of Microorganisms (GCM) 10K type strain sequencing project: providing services to taxonomists for standard genome sequencing and annotation.</title>
        <authorList>
            <consortium name="The Broad Institute Genomics Platform"/>
            <consortium name="The Broad Institute Genome Sequencing Center for Infectious Disease"/>
            <person name="Wu L."/>
            <person name="Ma J."/>
        </authorList>
    </citation>
    <scope>NUCLEOTIDE SEQUENCE [LARGE SCALE GENOMIC DNA]</scope>
    <source>
        <strain evidence="4">KACC 11407</strain>
    </source>
</reference>
<dbReference type="Proteomes" id="UP001596036">
    <property type="component" value="Unassembled WGS sequence"/>
</dbReference>
<dbReference type="RefSeq" id="WP_386752655.1">
    <property type="nucleotide sequence ID" value="NZ_JBHSNM010000001.1"/>
</dbReference>
<protein>
    <submittedName>
        <fullName evidence="3">Translesion DNA synthesis-associated protein ImuA</fullName>
    </submittedName>
</protein>
<dbReference type="PANTHER" id="PTHR35369">
    <property type="entry name" value="BLR3025 PROTEIN-RELATED"/>
    <property type="match status" value="1"/>
</dbReference>
<comment type="caution">
    <text evidence="3">The sequence shown here is derived from an EMBL/GenBank/DDBJ whole genome shotgun (WGS) entry which is preliminary data.</text>
</comment>
<name>A0ABW0SJX1_9GAMM</name>
<evidence type="ECO:0000256" key="1">
    <source>
        <dbReference type="ARBA" id="ARBA00022763"/>
    </source>
</evidence>
<dbReference type="Gene3D" id="3.40.50.300">
    <property type="entry name" value="P-loop containing nucleotide triphosphate hydrolases"/>
    <property type="match status" value="1"/>
</dbReference>
<keyword evidence="4" id="KW-1185">Reference proteome</keyword>
<evidence type="ECO:0000313" key="4">
    <source>
        <dbReference type="Proteomes" id="UP001596036"/>
    </source>
</evidence>
<sequence>MGTVTALGRKTDDASVPTALDGLISQRRVWRGRASAGTTAAGPSTGWPLLDAALPARGWPEAALSELLLPADGIGELQLLWPALARLSQPKDGVIALVAPPYHPYPPAWHAAGVRLGAVQVVRADTPREALWATEQCLRSGACDAVLCWPQQADDRALRRLQVAAETGQALCFAFRSFKAAMNPSPAALRIAIDATPRQLRILKCRGGNPPSRPIAFPLPDHPDPSRHGVSRSDAASNHTGFVAPAMGRGFTHPLPRKDARTTEPSGT</sequence>
<evidence type="ECO:0000256" key="2">
    <source>
        <dbReference type="SAM" id="MobiDB-lite"/>
    </source>
</evidence>
<evidence type="ECO:0000313" key="3">
    <source>
        <dbReference type="EMBL" id="MFC5568910.1"/>
    </source>
</evidence>
<dbReference type="InterPro" id="IPR027417">
    <property type="entry name" value="P-loop_NTPase"/>
</dbReference>